<dbReference type="PANTHER" id="PTHR32309:SF29">
    <property type="entry name" value="CHAIN LENGTH DETERMINANT PROTEIN"/>
    <property type="match status" value="1"/>
</dbReference>
<dbReference type="EMBL" id="BAAADD010000007">
    <property type="protein sequence ID" value="GAA0577653.1"/>
    <property type="molecule type" value="Genomic_DNA"/>
</dbReference>
<feature type="transmembrane region" description="Helical" evidence="3">
    <location>
        <begin position="23"/>
        <end position="44"/>
    </location>
</feature>
<dbReference type="InterPro" id="IPR050445">
    <property type="entry name" value="Bact_polysacc_biosynth/exp"/>
</dbReference>
<dbReference type="Proteomes" id="UP001499951">
    <property type="component" value="Unassembled WGS sequence"/>
</dbReference>
<comment type="subcellular location">
    <subcellularLocation>
        <location evidence="1">Cell inner membrane</location>
        <topology evidence="1">Multi-pass membrane protein</topology>
    </subcellularLocation>
</comment>
<reference evidence="4 5" key="1">
    <citation type="journal article" date="2019" name="Int. J. Syst. Evol. Microbiol.">
        <title>The Global Catalogue of Microorganisms (GCM) 10K type strain sequencing project: providing services to taxonomists for standard genome sequencing and annotation.</title>
        <authorList>
            <consortium name="The Broad Institute Genomics Platform"/>
            <consortium name="The Broad Institute Genome Sequencing Center for Infectious Disease"/>
            <person name="Wu L."/>
            <person name="Ma J."/>
        </authorList>
    </citation>
    <scope>NUCLEOTIDE SEQUENCE [LARGE SCALE GENOMIC DNA]</scope>
    <source>
        <strain evidence="4 5">JCM 15089</strain>
    </source>
</reference>
<feature type="transmembrane region" description="Helical" evidence="3">
    <location>
        <begin position="283"/>
        <end position="301"/>
    </location>
</feature>
<keyword evidence="5" id="KW-1185">Reference proteome</keyword>
<protein>
    <recommendedName>
        <fullName evidence="6">Polysaccharide chain length determinant N-terminal domain-containing protein</fullName>
    </recommendedName>
</protein>
<evidence type="ECO:0008006" key="6">
    <source>
        <dbReference type="Google" id="ProtNLM"/>
    </source>
</evidence>
<accession>A0ABN1EYG7</accession>
<keyword evidence="3" id="KW-0812">Transmembrane</keyword>
<keyword evidence="3" id="KW-1133">Transmembrane helix</keyword>
<sequence>MSLENFLKERLALPVVLAKARNGWPLLVVLVILFVLAATLMMAFSRPTYLATAVIGPPGQKLDATDLSGASGAAASLASRLGLKRSLGGADTTYDKYMSVLTSNRLAVGLTRDTDVMQRVFRERWDPEAREWRKIGGPVFEAKKALKQLLHYPVKTAPDADDLSKYLATKLTIDAPLSSQFATISITGQTPEGAEAVLAAILKEADNLIREERRRDVAARIAYLEAALPKIDAADQRTSLTAVLSEQQQSMMEIAADQRYAYSLVDPPHAKPIPIAPSPKSNYVLAVLLALVCWAGIIVFVPEGAPWFRLVQRAR</sequence>
<evidence type="ECO:0000313" key="5">
    <source>
        <dbReference type="Proteomes" id="UP001499951"/>
    </source>
</evidence>
<organism evidence="4 5">
    <name type="scientific">Rhizomicrobium electricum</name>
    <dbReference type="NCBI Taxonomy" id="480070"/>
    <lineage>
        <taxon>Bacteria</taxon>
        <taxon>Pseudomonadati</taxon>
        <taxon>Pseudomonadota</taxon>
        <taxon>Alphaproteobacteria</taxon>
        <taxon>Micropepsales</taxon>
        <taxon>Micropepsaceae</taxon>
        <taxon>Rhizomicrobium</taxon>
    </lineage>
</organism>
<comment type="caution">
    <text evidence="4">The sequence shown here is derived from an EMBL/GenBank/DDBJ whole genome shotgun (WGS) entry which is preliminary data.</text>
</comment>
<evidence type="ECO:0000256" key="3">
    <source>
        <dbReference type="SAM" id="Phobius"/>
    </source>
</evidence>
<evidence type="ECO:0000313" key="4">
    <source>
        <dbReference type="EMBL" id="GAA0577653.1"/>
    </source>
</evidence>
<keyword evidence="2" id="KW-0997">Cell inner membrane</keyword>
<keyword evidence="3" id="KW-0472">Membrane</keyword>
<gene>
    <name evidence="4" type="ORF">GCM10008942_28170</name>
</gene>
<name>A0ABN1EYG7_9PROT</name>
<evidence type="ECO:0000256" key="1">
    <source>
        <dbReference type="ARBA" id="ARBA00004429"/>
    </source>
</evidence>
<dbReference type="PANTHER" id="PTHR32309">
    <property type="entry name" value="TYROSINE-PROTEIN KINASE"/>
    <property type="match status" value="1"/>
</dbReference>
<evidence type="ECO:0000256" key="2">
    <source>
        <dbReference type="ARBA" id="ARBA00022519"/>
    </source>
</evidence>
<proteinExistence type="predicted"/>
<keyword evidence="2" id="KW-1003">Cell membrane</keyword>